<reference evidence="2" key="1">
    <citation type="submission" date="2018-05" db="EMBL/GenBank/DDBJ databases">
        <authorList>
            <person name="Lanie J.A."/>
            <person name="Ng W.-L."/>
            <person name="Kazmierczak K.M."/>
            <person name="Andrzejewski T.M."/>
            <person name="Davidsen T.M."/>
            <person name="Wayne K.J."/>
            <person name="Tettelin H."/>
            <person name="Glass J.I."/>
            <person name="Rusch D."/>
            <person name="Podicherti R."/>
            <person name="Tsui H.-C.T."/>
            <person name="Winkler M.E."/>
        </authorList>
    </citation>
    <scope>NUCLEOTIDE SEQUENCE</scope>
</reference>
<protein>
    <recommendedName>
        <fullName evidence="3">DUF4956 domain-containing protein</fullName>
    </recommendedName>
</protein>
<accession>A0A382CVL1</accession>
<name>A0A382CVL1_9ZZZZ</name>
<evidence type="ECO:0008006" key="3">
    <source>
        <dbReference type="Google" id="ProtNLM"/>
    </source>
</evidence>
<keyword evidence="1" id="KW-0472">Membrane</keyword>
<feature type="transmembrane region" description="Helical" evidence="1">
    <location>
        <begin position="22"/>
        <end position="40"/>
    </location>
</feature>
<feature type="transmembrane region" description="Helical" evidence="1">
    <location>
        <begin position="52"/>
        <end position="72"/>
    </location>
</feature>
<keyword evidence="1" id="KW-0812">Transmembrane</keyword>
<sequence>MNEIDTFFQTERIAHVYGPSEILINLMLAFILGMAISWVYKATHSGLSYSQSFMLTSIFVAVIVCMVIMVIGNNLARAFALVGALSIIRFRTVVKDTKDTAYIFWALAAGMAAGTGSYFLAVAGSLVMALIAYVLNITNYGSIHKSEFILQFRIKNDDSDSHQKYVNTISRYAKKSTLLHVEPSGDNNTSKMSFDIVMKKDEDHNKFASEIAALTGISEVGLVAARHDVDY</sequence>
<proteinExistence type="predicted"/>
<dbReference type="InterPro" id="IPR032531">
    <property type="entry name" value="DUF4956"/>
</dbReference>
<organism evidence="2">
    <name type="scientific">marine metagenome</name>
    <dbReference type="NCBI Taxonomy" id="408172"/>
    <lineage>
        <taxon>unclassified sequences</taxon>
        <taxon>metagenomes</taxon>
        <taxon>ecological metagenomes</taxon>
    </lineage>
</organism>
<gene>
    <name evidence="2" type="ORF">METZ01_LOCUS183070</name>
</gene>
<keyword evidence="1" id="KW-1133">Transmembrane helix</keyword>
<dbReference type="EMBL" id="UINC01036364">
    <property type="protein sequence ID" value="SVB30216.1"/>
    <property type="molecule type" value="Genomic_DNA"/>
</dbReference>
<dbReference type="AlphaFoldDB" id="A0A382CVL1"/>
<feature type="transmembrane region" description="Helical" evidence="1">
    <location>
        <begin position="101"/>
        <end position="120"/>
    </location>
</feature>
<dbReference type="Pfam" id="PF16316">
    <property type="entry name" value="DUF4956"/>
    <property type="match status" value="1"/>
</dbReference>
<evidence type="ECO:0000256" key="1">
    <source>
        <dbReference type="SAM" id="Phobius"/>
    </source>
</evidence>
<evidence type="ECO:0000313" key="2">
    <source>
        <dbReference type="EMBL" id="SVB30216.1"/>
    </source>
</evidence>